<dbReference type="GO" id="GO:0002161">
    <property type="term" value="F:aminoacyl-tRNA deacylase activity"/>
    <property type="evidence" value="ECO:0007669"/>
    <property type="project" value="InterPro"/>
</dbReference>
<dbReference type="CDD" id="cd04332">
    <property type="entry name" value="YbaK_like"/>
    <property type="match status" value="1"/>
</dbReference>
<dbReference type="Proteomes" id="UP000282060">
    <property type="component" value="Unassembled WGS sequence"/>
</dbReference>
<feature type="domain" description="YbaK/aminoacyl-tRNA synthetase-associated" evidence="1">
    <location>
        <begin position="24"/>
        <end position="143"/>
    </location>
</feature>
<protein>
    <submittedName>
        <fullName evidence="2">YbaK/EbsC family protein</fullName>
    </submittedName>
</protein>
<dbReference type="RefSeq" id="WP_126508119.1">
    <property type="nucleotide sequence ID" value="NZ_RXNV01000021.1"/>
</dbReference>
<evidence type="ECO:0000313" key="3">
    <source>
        <dbReference type="Proteomes" id="UP000282060"/>
    </source>
</evidence>
<dbReference type="OrthoDB" id="9786549at2"/>
<dbReference type="SUPFAM" id="SSF55826">
    <property type="entry name" value="YbaK/ProRS associated domain"/>
    <property type="match status" value="1"/>
</dbReference>
<dbReference type="InterPro" id="IPR036754">
    <property type="entry name" value="YbaK/aa-tRNA-synt-asso_dom_sf"/>
</dbReference>
<dbReference type="Gene3D" id="3.90.960.10">
    <property type="entry name" value="YbaK/aminoacyl-tRNA synthetase-associated domain"/>
    <property type="match status" value="1"/>
</dbReference>
<accession>A0A431VTC0</accession>
<reference evidence="2 3" key="1">
    <citation type="submission" date="2018-12" db="EMBL/GenBank/DDBJ databases">
        <authorList>
            <person name="Yu L."/>
        </authorList>
    </citation>
    <scope>NUCLEOTIDE SEQUENCE [LARGE SCALE GENOMIC DNA]</scope>
    <source>
        <strain evidence="2 3">HAW-EB5</strain>
    </source>
</reference>
<dbReference type="Pfam" id="PF04073">
    <property type="entry name" value="tRNA_edit"/>
    <property type="match status" value="1"/>
</dbReference>
<sequence>MAIAITLNEYLDKEHVHFEHVGHRRTQTSLDSSRSAHLPAARVSKAVVLQNDDGEYLMASLPANKRVSLPEVDNLMGKNYHLVSERKLQDLFPDCVKGAIPAIGRAYHMPMLVDDSLLSAEPVYIESGDHENLLKLNASEYAKLVSKAPHGNIQGANMGAPRLWERSSRDRWL</sequence>
<evidence type="ECO:0000259" key="1">
    <source>
        <dbReference type="Pfam" id="PF04073"/>
    </source>
</evidence>
<dbReference type="EMBL" id="RXNV01000021">
    <property type="protein sequence ID" value="RTR26468.1"/>
    <property type="molecule type" value="Genomic_DNA"/>
</dbReference>
<proteinExistence type="predicted"/>
<gene>
    <name evidence="2" type="ORF">EKG39_21920</name>
</gene>
<comment type="caution">
    <text evidence="2">The sequence shown here is derived from an EMBL/GenBank/DDBJ whole genome shotgun (WGS) entry which is preliminary data.</text>
</comment>
<evidence type="ECO:0000313" key="2">
    <source>
        <dbReference type="EMBL" id="RTR26468.1"/>
    </source>
</evidence>
<keyword evidence="3" id="KW-1185">Reference proteome</keyword>
<name>A0A431VTC0_9GAMM</name>
<organism evidence="2 3">
    <name type="scientific">Shewanella atlantica</name>
    <dbReference type="NCBI Taxonomy" id="271099"/>
    <lineage>
        <taxon>Bacteria</taxon>
        <taxon>Pseudomonadati</taxon>
        <taxon>Pseudomonadota</taxon>
        <taxon>Gammaproteobacteria</taxon>
        <taxon>Alteromonadales</taxon>
        <taxon>Shewanellaceae</taxon>
        <taxon>Shewanella</taxon>
    </lineage>
</organism>
<dbReference type="AlphaFoldDB" id="A0A431VTC0"/>
<dbReference type="InterPro" id="IPR007214">
    <property type="entry name" value="YbaK/aa-tRNA-synth-assoc-dom"/>
</dbReference>